<dbReference type="PROSITE" id="PS51257">
    <property type="entry name" value="PROKAR_LIPOPROTEIN"/>
    <property type="match status" value="1"/>
</dbReference>
<feature type="transmembrane region" description="Helical" evidence="6">
    <location>
        <begin position="38"/>
        <end position="57"/>
    </location>
</feature>
<dbReference type="RefSeq" id="WP_144845912.1">
    <property type="nucleotide sequence ID" value="NZ_VMRJ01000002.1"/>
</dbReference>
<evidence type="ECO:0000256" key="6">
    <source>
        <dbReference type="SAM" id="Phobius"/>
    </source>
</evidence>
<comment type="subcellular location">
    <subcellularLocation>
        <location evidence="1">Cell membrane</location>
        <topology evidence="1">Multi-pass membrane protein</topology>
    </subcellularLocation>
</comment>
<keyword evidence="3 6" id="KW-0812">Transmembrane</keyword>
<evidence type="ECO:0000256" key="1">
    <source>
        <dbReference type="ARBA" id="ARBA00004651"/>
    </source>
</evidence>
<dbReference type="Proteomes" id="UP000317624">
    <property type="component" value="Unassembled WGS sequence"/>
</dbReference>
<keyword evidence="4 6" id="KW-1133">Transmembrane helix</keyword>
<evidence type="ECO:0000256" key="4">
    <source>
        <dbReference type="ARBA" id="ARBA00022989"/>
    </source>
</evidence>
<name>A0A558BXJ7_9BACT</name>
<reference evidence="8 9" key="1">
    <citation type="submission" date="2019-07" db="EMBL/GenBank/DDBJ databases">
        <title>Hymenobacter sp. straun FUR1 Genome sequencing and assembly.</title>
        <authorList>
            <person name="Chhetri G."/>
        </authorList>
    </citation>
    <scope>NUCLEOTIDE SEQUENCE [LARGE SCALE GENOMIC DNA]</scope>
    <source>
        <strain evidence="8 9">Fur1</strain>
    </source>
</reference>
<evidence type="ECO:0000256" key="3">
    <source>
        <dbReference type="ARBA" id="ARBA00022692"/>
    </source>
</evidence>
<accession>A0A558BXJ7</accession>
<evidence type="ECO:0000256" key="2">
    <source>
        <dbReference type="ARBA" id="ARBA00022475"/>
    </source>
</evidence>
<evidence type="ECO:0000256" key="5">
    <source>
        <dbReference type="ARBA" id="ARBA00023136"/>
    </source>
</evidence>
<dbReference type="GO" id="GO:0005886">
    <property type="term" value="C:plasma membrane"/>
    <property type="evidence" value="ECO:0007669"/>
    <property type="project" value="UniProtKB-SubCell"/>
</dbReference>
<protein>
    <submittedName>
        <fullName evidence="8">PLDc_N domain-containing protein</fullName>
    </submittedName>
</protein>
<evidence type="ECO:0000313" key="8">
    <source>
        <dbReference type="EMBL" id="TVT41231.1"/>
    </source>
</evidence>
<feature type="transmembrane region" description="Helical" evidence="6">
    <location>
        <begin position="66"/>
        <end position="86"/>
    </location>
</feature>
<keyword evidence="2" id="KW-1003">Cell membrane</keyword>
<proteinExistence type="predicted"/>
<comment type="caution">
    <text evidence="8">The sequence shown here is derived from an EMBL/GenBank/DDBJ whole genome shotgun (WGS) entry which is preliminary data.</text>
</comment>
<sequence length="90" mass="10127">MKSLRSFSERLPLLATLLLPLLLLTASCSRFNADGSLAPWGILLLILDVLAIINVFNKPWEIGKKLIWAAIIFFFPFGGLILYYLFGRNS</sequence>
<dbReference type="InterPro" id="IPR027379">
    <property type="entry name" value="CLS_N"/>
</dbReference>
<keyword evidence="9" id="KW-1185">Reference proteome</keyword>
<gene>
    <name evidence="8" type="ORF">FNT36_07155</name>
</gene>
<dbReference type="AlphaFoldDB" id="A0A558BXJ7"/>
<keyword evidence="5 6" id="KW-0472">Membrane</keyword>
<organism evidence="8 9">
    <name type="scientific">Hymenobacter setariae</name>
    <dbReference type="NCBI Taxonomy" id="2594794"/>
    <lineage>
        <taxon>Bacteria</taxon>
        <taxon>Pseudomonadati</taxon>
        <taxon>Bacteroidota</taxon>
        <taxon>Cytophagia</taxon>
        <taxon>Cytophagales</taxon>
        <taxon>Hymenobacteraceae</taxon>
        <taxon>Hymenobacter</taxon>
    </lineage>
</organism>
<feature type="domain" description="Cardiolipin synthase N-terminal" evidence="7">
    <location>
        <begin position="46"/>
        <end position="88"/>
    </location>
</feature>
<dbReference type="Pfam" id="PF13396">
    <property type="entry name" value="PLDc_N"/>
    <property type="match status" value="1"/>
</dbReference>
<dbReference type="EMBL" id="VMRJ01000002">
    <property type="protein sequence ID" value="TVT41231.1"/>
    <property type="molecule type" value="Genomic_DNA"/>
</dbReference>
<evidence type="ECO:0000259" key="7">
    <source>
        <dbReference type="Pfam" id="PF13396"/>
    </source>
</evidence>
<evidence type="ECO:0000313" key="9">
    <source>
        <dbReference type="Proteomes" id="UP000317624"/>
    </source>
</evidence>